<sequence length="657" mass="75704">MSDESDRADPMSESESEESDLSDSDLEDYEKKAYLQLRAAPVASQIRVLNPDNTYRCPYCLGKKKQSYTYKDLLAHATGVGASTTSSKRKPKEIAEHRALARYLKSDIGNGTNGGTSGVVGASNGKADGSFSAGPSTSHALPVVQNELQQPRQETNQELFVWPWTGVLTSIEGEDISCFNPEDVVPLHDRAIIVRFQDNWNGFKDAIAFENYFRAKKHGKKEFLAGHFAEGAYGWIAREEDYQGQNVVGVYLRTKQELELRTVDDVARLGSRETNKTVAMLASQIEVKNRFLHNWEVKFNETKLQMERLQEDKKRLHDSYNQKMRILQKEARENAHKIFEENDKLWRDLNNKKKEIESRTRELDRLEAASEDDKRKLNDEKQKAAMENSSLEAASVVQKRADEEVLKLIEDQKREKEEALSKLLLLEKQLNEKQELELEIEQLNGTLKVMKHLEGEGDETDQAVHEKMEKLNEKLEMEKKRLEELSGDLIRKERERNDELQVIRKELIAGFEDVLSGQKTLIGIKRMGELNEKPFYGACKSRYGHEDAEMKAAELISQWQEELKKPSWHPYKRVEIGGETKEVVNEDDPKLRDLWLNFGDEVCNAVKTALAELNEYNASGRYVVPELWNFKEDRKATLKEVLRYIIRQCKSNKRQRT</sequence>
<dbReference type="Pfam" id="PF03469">
    <property type="entry name" value="XH"/>
    <property type="match status" value="1"/>
</dbReference>
<feature type="domain" description="Zinc finger-XS" evidence="7">
    <location>
        <begin position="57"/>
        <end position="101"/>
    </location>
</feature>
<protein>
    <submittedName>
        <fullName evidence="8">XH/XS domain-containing protein</fullName>
    </submittedName>
</protein>
<accession>A0AAV8DS32</accession>
<gene>
    <name evidence="8" type="ORF">LUZ62_053363</name>
</gene>
<evidence type="ECO:0000313" key="9">
    <source>
        <dbReference type="Proteomes" id="UP001140206"/>
    </source>
</evidence>
<dbReference type="InterPro" id="IPR005380">
    <property type="entry name" value="XS_domain"/>
</dbReference>
<dbReference type="EMBL" id="JAMFTS010000003">
    <property type="protein sequence ID" value="KAJ4769106.1"/>
    <property type="molecule type" value="Genomic_DNA"/>
</dbReference>
<evidence type="ECO:0000313" key="8">
    <source>
        <dbReference type="EMBL" id="KAJ4769106.1"/>
    </source>
</evidence>
<dbReference type="PANTHER" id="PTHR21596">
    <property type="entry name" value="RIBONUCLEASE P SUBUNIT P38"/>
    <property type="match status" value="1"/>
</dbReference>
<dbReference type="InterPro" id="IPR005379">
    <property type="entry name" value="FDM1-5/IDN2_XH"/>
</dbReference>
<dbReference type="Pfam" id="PF03468">
    <property type="entry name" value="XS"/>
    <property type="match status" value="1"/>
</dbReference>
<feature type="compositionally biased region" description="Basic and acidic residues" evidence="4">
    <location>
        <begin position="357"/>
        <end position="384"/>
    </location>
</feature>
<organism evidence="8 9">
    <name type="scientific">Rhynchospora pubera</name>
    <dbReference type="NCBI Taxonomy" id="906938"/>
    <lineage>
        <taxon>Eukaryota</taxon>
        <taxon>Viridiplantae</taxon>
        <taxon>Streptophyta</taxon>
        <taxon>Embryophyta</taxon>
        <taxon>Tracheophyta</taxon>
        <taxon>Spermatophyta</taxon>
        <taxon>Magnoliopsida</taxon>
        <taxon>Liliopsida</taxon>
        <taxon>Poales</taxon>
        <taxon>Cyperaceae</taxon>
        <taxon>Cyperoideae</taxon>
        <taxon>Rhynchosporeae</taxon>
        <taxon>Rhynchospora</taxon>
    </lineage>
</organism>
<dbReference type="Proteomes" id="UP001140206">
    <property type="component" value="Chromosome 3"/>
</dbReference>
<evidence type="ECO:0000256" key="3">
    <source>
        <dbReference type="SAM" id="Coils"/>
    </source>
</evidence>
<feature type="compositionally biased region" description="Acidic residues" evidence="4">
    <location>
        <begin position="12"/>
        <end position="27"/>
    </location>
</feature>
<dbReference type="InterPro" id="IPR045177">
    <property type="entry name" value="FDM1-5/IDN2"/>
</dbReference>
<reference evidence="8" key="1">
    <citation type="submission" date="2022-08" db="EMBL/GenBank/DDBJ databases">
        <authorList>
            <person name="Marques A."/>
        </authorList>
    </citation>
    <scope>NUCLEOTIDE SEQUENCE</scope>
    <source>
        <strain evidence="8">RhyPub2mFocal</strain>
        <tissue evidence="8">Leaves</tissue>
    </source>
</reference>
<keyword evidence="9" id="KW-1185">Reference proteome</keyword>
<evidence type="ECO:0000259" key="6">
    <source>
        <dbReference type="Pfam" id="PF03469"/>
    </source>
</evidence>
<dbReference type="InterPro" id="IPR005381">
    <property type="entry name" value="Znf-XS_domain"/>
</dbReference>
<dbReference type="AlphaFoldDB" id="A0AAV8DS32"/>
<proteinExistence type="predicted"/>
<dbReference type="Pfam" id="PF03470">
    <property type="entry name" value="zf-XS"/>
    <property type="match status" value="1"/>
</dbReference>
<keyword evidence="1 3" id="KW-0175">Coiled coil</keyword>
<keyword evidence="2" id="KW-0943">RNA-mediated gene silencing</keyword>
<dbReference type="InterPro" id="IPR038588">
    <property type="entry name" value="XS_domain_sf"/>
</dbReference>
<dbReference type="PANTHER" id="PTHR21596:SF51">
    <property type="entry name" value="OS01G0147700 PROTEIN"/>
    <property type="match status" value="1"/>
</dbReference>
<evidence type="ECO:0000256" key="2">
    <source>
        <dbReference type="ARBA" id="ARBA00023158"/>
    </source>
</evidence>
<dbReference type="Gene3D" id="3.30.70.2890">
    <property type="entry name" value="XS domain"/>
    <property type="match status" value="1"/>
</dbReference>
<feature type="domain" description="XS" evidence="5">
    <location>
        <begin position="158"/>
        <end position="243"/>
    </location>
</feature>
<dbReference type="GO" id="GO:0080188">
    <property type="term" value="P:gene silencing by siRNA-directed DNA methylation"/>
    <property type="evidence" value="ECO:0007669"/>
    <property type="project" value="InterPro"/>
</dbReference>
<evidence type="ECO:0000259" key="7">
    <source>
        <dbReference type="Pfam" id="PF03470"/>
    </source>
</evidence>
<evidence type="ECO:0000259" key="5">
    <source>
        <dbReference type="Pfam" id="PF03468"/>
    </source>
</evidence>
<comment type="caution">
    <text evidence="8">The sequence shown here is derived from an EMBL/GenBank/DDBJ whole genome shotgun (WGS) entry which is preliminary data.</text>
</comment>
<feature type="domain" description="Factor of DNA methylation 1-5/IDN2" evidence="6">
    <location>
        <begin position="525"/>
        <end position="654"/>
    </location>
</feature>
<feature type="region of interest" description="Disordered" evidence="4">
    <location>
        <begin position="357"/>
        <end position="391"/>
    </location>
</feature>
<feature type="region of interest" description="Disordered" evidence="4">
    <location>
        <begin position="1"/>
        <end position="27"/>
    </location>
</feature>
<feature type="compositionally biased region" description="Basic and acidic residues" evidence="4">
    <location>
        <begin position="1"/>
        <end position="10"/>
    </location>
</feature>
<evidence type="ECO:0000256" key="4">
    <source>
        <dbReference type="SAM" id="MobiDB-lite"/>
    </source>
</evidence>
<evidence type="ECO:0000256" key="1">
    <source>
        <dbReference type="ARBA" id="ARBA00023054"/>
    </source>
</evidence>
<name>A0AAV8DS32_9POAL</name>
<feature type="coiled-coil region" evidence="3">
    <location>
        <begin position="292"/>
        <end position="319"/>
    </location>
</feature>